<dbReference type="EMBL" id="LRPC01000033">
    <property type="protein sequence ID" value="KYG71204.1"/>
    <property type="molecule type" value="Genomic_DNA"/>
</dbReference>
<name>A0A150WXL1_9BACT</name>
<evidence type="ECO:0000313" key="3">
    <source>
        <dbReference type="Proteomes" id="UP000075606"/>
    </source>
</evidence>
<sequence length="154" mass="17959">MAIPSDLNSLKAAMQKPVEDDTEEEEVVVGTLRETPFTAEQLDEVYNKFVEEREKRGLQHELLILKEPYTLKDKHVIIPIANEALEPTFERFRADLLQFLRDGLANDNVTISSEIRQIEKGRMLYTDREKFEHLKSKYPALRDLQEKLGLDPEF</sequence>
<keyword evidence="3" id="KW-1185">Reference proteome</keyword>
<accession>A0A150WXL1</accession>
<comment type="caution">
    <text evidence="2">The sequence shown here is derived from an EMBL/GenBank/DDBJ whole genome shotgun (WGS) entry which is preliminary data.</text>
</comment>
<organism evidence="2 3">
    <name type="scientific">Roseivirga spongicola</name>
    <dbReference type="NCBI Taxonomy" id="333140"/>
    <lineage>
        <taxon>Bacteria</taxon>
        <taxon>Pseudomonadati</taxon>
        <taxon>Bacteroidota</taxon>
        <taxon>Cytophagia</taxon>
        <taxon>Cytophagales</taxon>
        <taxon>Roseivirgaceae</taxon>
        <taxon>Roseivirga</taxon>
    </lineage>
</organism>
<dbReference type="AlphaFoldDB" id="A0A150WXL1"/>
<dbReference type="OrthoDB" id="877403at2"/>
<feature type="region of interest" description="Disordered" evidence="1">
    <location>
        <begin position="1"/>
        <end position="24"/>
    </location>
</feature>
<dbReference type="STRING" id="333140.AWW68_18520"/>
<protein>
    <recommendedName>
        <fullName evidence="4">DNA polymerase III subunit gamma/tau</fullName>
    </recommendedName>
</protein>
<dbReference type="Proteomes" id="UP000075606">
    <property type="component" value="Unassembled WGS sequence"/>
</dbReference>
<proteinExistence type="predicted"/>
<evidence type="ECO:0008006" key="4">
    <source>
        <dbReference type="Google" id="ProtNLM"/>
    </source>
</evidence>
<evidence type="ECO:0000313" key="2">
    <source>
        <dbReference type="EMBL" id="KYG71204.1"/>
    </source>
</evidence>
<evidence type="ECO:0000256" key="1">
    <source>
        <dbReference type="SAM" id="MobiDB-lite"/>
    </source>
</evidence>
<reference evidence="2 3" key="1">
    <citation type="submission" date="2016-01" db="EMBL/GenBank/DDBJ databases">
        <title>Genome sequencing of Roseivirga spongicola UST030701-084.</title>
        <authorList>
            <person name="Selvaratnam C."/>
            <person name="Thevarajoo S."/>
            <person name="Goh K.M."/>
            <person name="Ee R."/>
            <person name="Chan K.-G."/>
            <person name="Chong C.S."/>
        </authorList>
    </citation>
    <scope>NUCLEOTIDE SEQUENCE [LARGE SCALE GENOMIC DNA]</scope>
    <source>
        <strain evidence="2 3">UST030701-084</strain>
    </source>
</reference>
<gene>
    <name evidence="2" type="ORF">AWW68_18520</name>
</gene>
<dbReference type="RefSeq" id="WP_157717736.1">
    <property type="nucleotide sequence ID" value="NZ_LRPC01000033.1"/>
</dbReference>